<dbReference type="CDD" id="cd06170">
    <property type="entry name" value="LuxR_C_like"/>
    <property type="match status" value="1"/>
</dbReference>
<dbReference type="RefSeq" id="WP_011563691.1">
    <property type="nucleotide sequence ID" value="NC_008148.1"/>
</dbReference>
<gene>
    <name evidence="6" type="ordered locus">Rxyl_0703</name>
</gene>
<dbReference type="GO" id="GO:0006355">
    <property type="term" value="P:regulation of DNA-templated transcription"/>
    <property type="evidence" value="ECO:0007669"/>
    <property type="project" value="InterPro"/>
</dbReference>
<dbReference type="Pfam" id="PF00072">
    <property type="entry name" value="Response_reg"/>
    <property type="match status" value="1"/>
</dbReference>
<dbReference type="InterPro" id="IPR011006">
    <property type="entry name" value="CheY-like_superfamily"/>
</dbReference>
<dbReference type="Gene3D" id="1.10.10.10">
    <property type="entry name" value="Winged helix-like DNA-binding domain superfamily/Winged helix DNA-binding domain"/>
    <property type="match status" value="1"/>
</dbReference>
<dbReference type="AlphaFoldDB" id="Q1AY55"/>
<accession>Q1AY55</accession>
<dbReference type="Proteomes" id="UP000006637">
    <property type="component" value="Chromosome"/>
</dbReference>
<dbReference type="PROSITE" id="PS50043">
    <property type="entry name" value="HTH_LUXR_2"/>
    <property type="match status" value="1"/>
</dbReference>
<dbReference type="Gene3D" id="3.40.50.2300">
    <property type="match status" value="1"/>
</dbReference>
<dbReference type="PROSITE" id="PS00622">
    <property type="entry name" value="HTH_LUXR_1"/>
    <property type="match status" value="1"/>
</dbReference>
<dbReference type="HOGENOM" id="CLU_000445_90_10_11"/>
<dbReference type="InterPro" id="IPR016032">
    <property type="entry name" value="Sig_transdc_resp-reg_C-effctor"/>
</dbReference>
<dbReference type="InterPro" id="IPR001789">
    <property type="entry name" value="Sig_transdc_resp-reg_receiver"/>
</dbReference>
<dbReference type="PANTHER" id="PTHR43214:SF42">
    <property type="entry name" value="TRANSCRIPTIONAL REGULATORY PROTEIN DESR"/>
    <property type="match status" value="1"/>
</dbReference>
<reference evidence="6 7" key="1">
    <citation type="submission" date="2006-06" db="EMBL/GenBank/DDBJ databases">
        <title>Complete sequence of Rubrobacter xylanophilus DSM 9941.</title>
        <authorList>
            <consortium name="US DOE Joint Genome Institute"/>
            <person name="Copeland A."/>
            <person name="Lucas S."/>
            <person name="Lapidus A."/>
            <person name="Barry K."/>
            <person name="Detter J.C."/>
            <person name="Glavina del Rio T."/>
            <person name="Hammon N."/>
            <person name="Israni S."/>
            <person name="Dalin E."/>
            <person name="Tice H."/>
            <person name="Pitluck S."/>
            <person name="Munk A.C."/>
            <person name="Brettin T."/>
            <person name="Bruce D."/>
            <person name="Han C."/>
            <person name="Tapia R."/>
            <person name="Gilna P."/>
            <person name="Schmutz J."/>
            <person name="Larimer F."/>
            <person name="Land M."/>
            <person name="Hauser L."/>
            <person name="Kyrpides N."/>
            <person name="Lykidis A."/>
            <person name="da Costa M.S."/>
            <person name="Rainey F.A."/>
            <person name="Empadinhas N."/>
            <person name="Jolivet E."/>
            <person name="Battista J.R."/>
            <person name="Richardson P."/>
        </authorList>
    </citation>
    <scope>NUCLEOTIDE SEQUENCE [LARGE SCALE GENOMIC DNA]</scope>
    <source>
        <strain evidence="7">DSM 9941 / JCM 11954 / NBRC 16129 / PRD-1</strain>
    </source>
</reference>
<feature type="domain" description="HTH luxR-type" evidence="4">
    <location>
        <begin position="145"/>
        <end position="210"/>
    </location>
</feature>
<evidence type="ECO:0000259" key="5">
    <source>
        <dbReference type="PROSITE" id="PS50110"/>
    </source>
</evidence>
<dbReference type="InterPro" id="IPR000792">
    <property type="entry name" value="Tscrpt_reg_LuxR_C"/>
</dbReference>
<dbReference type="InterPro" id="IPR039420">
    <property type="entry name" value="WalR-like"/>
</dbReference>
<evidence type="ECO:0000313" key="6">
    <source>
        <dbReference type="EMBL" id="ABG03673.1"/>
    </source>
</evidence>
<dbReference type="PRINTS" id="PR00038">
    <property type="entry name" value="HTHLUXR"/>
</dbReference>
<keyword evidence="7" id="KW-1185">Reference proteome</keyword>
<evidence type="ECO:0000313" key="7">
    <source>
        <dbReference type="Proteomes" id="UP000006637"/>
    </source>
</evidence>
<evidence type="ECO:0000256" key="1">
    <source>
        <dbReference type="ARBA" id="ARBA00022553"/>
    </source>
</evidence>
<evidence type="ECO:0000259" key="4">
    <source>
        <dbReference type="PROSITE" id="PS50043"/>
    </source>
</evidence>
<evidence type="ECO:0000256" key="3">
    <source>
        <dbReference type="PROSITE-ProRule" id="PRU00169"/>
    </source>
</evidence>
<organism evidence="6 7">
    <name type="scientific">Rubrobacter xylanophilus (strain DSM 9941 / JCM 11954 / NBRC 16129 / PRD-1)</name>
    <dbReference type="NCBI Taxonomy" id="266117"/>
    <lineage>
        <taxon>Bacteria</taxon>
        <taxon>Bacillati</taxon>
        <taxon>Actinomycetota</taxon>
        <taxon>Rubrobacteria</taxon>
        <taxon>Rubrobacterales</taxon>
        <taxon>Rubrobacteraceae</taxon>
        <taxon>Rubrobacter</taxon>
    </lineage>
</organism>
<dbReference type="GO" id="GO:0003677">
    <property type="term" value="F:DNA binding"/>
    <property type="evidence" value="ECO:0007669"/>
    <property type="project" value="UniProtKB-KW"/>
</dbReference>
<dbReference type="SMART" id="SM00448">
    <property type="entry name" value="REC"/>
    <property type="match status" value="1"/>
</dbReference>
<dbReference type="PhylomeDB" id="Q1AY55"/>
<dbReference type="InterPro" id="IPR036388">
    <property type="entry name" value="WH-like_DNA-bd_sf"/>
</dbReference>
<keyword evidence="2" id="KW-0238">DNA-binding</keyword>
<feature type="modified residue" description="4-aspartylphosphate" evidence="3">
    <location>
        <position position="59"/>
    </location>
</feature>
<dbReference type="SUPFAM" id="SSF46894">
    <property type="entry name" value="C-terminal effector domain of the bipartite response regulators"/>
    <property type="match status" value="1"/>
</dbReference>
<proteinExistence type="predicted"/>
<protein>
    <submittedName>
        <fullName evidence="6">Two component transcriptional regulator, LuxR family</fullName>
    </submittedName>
</protein>
<sequence length="220" mass="24000">MERQGKIRVVLADDHTMFRQGLKEMLLTGGDIEVVGEAEDGRAALEEIRRHKPDVAILDVEMPEMDAREVMVRLPEASPHTRAVIVTVFAEARLARELVRLGARAYVTKNATLQELLAAVRSAARAAGGDNVLLAVPRGLIEGSGGPEGCELSERELEILLLVARGLSNRQVASELHLAEATVKRHLANVYAKLNVGSRGEAVRKALSKGWFTSRDVTRP</sequence>
<keyword evidence="1 3" id="KW-0597">Phosphoprotein</keyword>
<dbReference type="eggNOG" id="COG2197">
    <property type="taxonomic scope" value="Bacteria"/>
</dbReference>
<evidence type="ECO:0000256" key="2">
    <source>
        <dbReference type="ARBA" id="ARBA00023125"/>
    </source>
</evidence>
<dbReference type="PANTHER" id="PTHR43214">
    <property type="entry name" value="TWO-COMPONENT RESPONSE REGULATOR"/>
    <property type="match status" value="1"/>
</dbReference>
<feature type="domain" description="Response regulatory" evidence="5">
    <location>
        <begin position="8"/>
        <end position="124"/>
    </location>
</feature>
<dbReference type="OrthoDB" id="9808843at2"/>
<dbReference type="KEGG" id="rxy:Rxyl_0703"/>
<dbReference type="CDD" id="cd17535">
    <property type="entry name" value="REC_NarL-like"/>
    <property type="match status" value="1"/>
</dbReference>
<dbReference type="SUPFAM" id="SSF52172">
    <property type="entry name" value="CheY-like"/>
    <property type="match status" value="1"/>
</dbReference>
<dbReference type="Pfam" id="PF00196">
    <property type="entry name" value="GerE"/>
    <property type="match status" value="1"/>
</dbReference>
<name>Q1AY55_RUBXD</name>
<dbReference type="EMBL" id="CP000386">
    <property type="protein sequence ID" value="ABG03673.1"/>
    <property type="molecule type" value="Genomic_DNA"/>
</dbReference>
<dbReference type="STRING" id="266117.Rxyl_0703"/>
<dbReference type="GO" id="GO:0000160">
    <property type="term" value="P:phosphorelay signal transduction system"/>
    <property type="evidence" value="ECO:0007669"/>
    <property type="project" value="InterPro"/>
</dbReference>
<dbReference type="SMART" id="SM00421">
    <property type="entry name" value="HTH_LUXR"/>
    <property type="match status" value="1"/>
</dbReference>
<dbReference type="PROSITE" id="PS50110">
    <property type="entry name" value="RESPONSE_REGULATORY"/>
    <property type="match status" value="1"/>
</dbReference>
<dbReference type="InterPro" id="IPR058245">
    <property type="entry name" value="NreC/VraR/RcsB-like_REC"/>
</dbReference>